<organism evidence="2">
    <name type="scientific">Lonomia obliqua</name>
    <name type="common">Moth</name>
    <dbReference type="NCBI Taxonomy" id="304329"/>
    <lineage>
        <taxon>Eukaryota</taxon>
        <taxon>Metazoa</taxon>
        <taxon>Ecdysozoa</taxon>
        <taxon>Arthropoda</taxon>
        <taxon>Hexapoda</taxon>
        <taxon>Insecta</taxon>
        <taxon>Pterygota</taxon>
        <taxon>Neoptera</taxon>
        <taxon>Endopterygota</taxon>
        <taxon>Lepidoptera</taxon>
        <taxon>Glossata</taxon>
        <taxon>Ditrysia</taxon>
        <taxon>Bombycoidea</taxon>
        <taxon>Saturniidae</taxon>
        <taxon>Hemileucinae</taxon>
        <taxon>Lonomia</taxon>
    </lineage>
</organism>
<sequence>MMWKVFIFAFLAVGVLGDIEIPNDKREQLKQILTEQCKKAGAEDKVPDVETAGRNFIECVKGLFDINQIKNEIEAAKPVGALDEVFKKYCAKSPQLNGCIDALFDGVTPCVPTENRGHIATAKNSTRQLIDFICYKDGDRIALFIAEGGPECMGQSTESVKQCFAKVQENKDEIKNYSDEEKCAKFDEVSTCVGDRSGEVFHPTPGIMAESLFRFIRKGLPCTPK</sequence>
<reference evidence="2" key="1">
    <citation type="journal article" date="2005" name="Gene">
        <title>A catalog for the transcripts from the venomous structures of the caterpillar Lonomia obliqua: identification of the proteins potentially involved in the coagulation disorder and hemorrhagic syndrome.</title>
        <authorList>
            <person name="Veiga A.B.G."/>
            <person name="Ribeiro J.M.C."/>
            <person name="Guimaraes J.A."/>
            <person name="Francischetti I.M.B."/>
        </authorList>
    </citation>
    <scope>NUCLEOTIDE SEQUENCE</scope>
    <source>
        <tissue evidence="2">Tegument</tissue>
    </source>
</reference>
<accession>Q5MGF6</accession>
<evidence type="ECO:0000256" key="1">
    <source>
        <dbReference type="SAM" id="SignalP"/>
    </source>
</evidence>
<feature type="signal peptide" evidence="1">
    <location>
        <begin position="1"/>
        <end position="17"/>
    </location>
</feature>
<feature type="chain" id="PRO_5004259908" evidence="1">
    <location>
        <begin position="18"/>
        <end position="225"/>
    </location>
</feature>
<dbReference type="PANTHER" id="PTHR20997">
    <property type="entry name" value="EG:BACR42I17.2 PROTEIN-RELATED"/>
    <property type="match status" value="1"/>
</dbReference>
<name>Q5MGF6_LONON</name>
<dbReference type="EMBL" id="AY829830">
    <property type="protein sequence ID" value="AAV91444.1"/>
    <property type="molecule type" value="mRNA"/>
</dbReference>
<proteinExistence type="evidence at transcript level"/>
<protein>
    <submittedName>
        <fullName evidence="2">Uncharacterized protein</fullName>
    </submittedName>
</protein>
<evidence type="ECO:0000313" key="2">
    <source>
        <dbReference type="EMBL" id="AAV91444.1"/>
    </source>
</evidence>
<dbReference type="InterPro" id="IPR009832">
    <property type="entry name" value="DUF1397"/>
</dbReference>
<dbReference type="AlphaFoldDB" id="Q5MGF6"/>
<dbReference type="Pfam" id="PF07165">
    <property type="entry name" value="DUF1397"/>
    <property type="match status" value="1"/>
</dbReference>
<keyword evidence="1" id="KW-0732">Signal</keyword>
<dbReference type="PANTHER" id="PTHR20997:SF2">
    <property type="entry name" value="EG:BACR42I17.2 PROTEIN-RELATED"/>
    <property type="match status" value="1"/>
</dbReference>